<protein>
    <submittedName>
        <fullName evidence="3">Polynucleotide 5'-hydroxyl-kinase NOL9</fullName>
    </submittedName>
</protein>
<name>A0A6A2Y158_HIBSY</name>
<dbReference type="Proteomes" id="UP000436088">
    <property type="component" value="Unassembled WGS sequence"/>
</dbReference>
<dbReference type="InterPro" id="IPR057570">
    <property type="entry name" value="NOL9_C"/>
</dbReference>
<dbReference type="PANTHER" id="PTHR12755:SF3">
    <property type="entry name" value="POLYNUCLEOTIDE 5'-HYDROXYL-KINASE NOL9"/>
    <property type="match status" value="1"/>
</dbReference>
<dbReference type="PANTHER" id="PTHR12755">
    <property type="entry name" value="CLEAVAGE/POLYADENYLATION FACTOR IA SUBUNIT CLP1P"/>
    <property type="match status" value="1"/>
</dbReference>
<evidence type="ECO:0000256" key="1">
    <source>
        <dbReference type="ARBA" id="ARBA00023242"/>
    </source>
</evidence>
<dbReference type="GO" id="GO:0000448">
    <property type="term" value="P:cleavage in ITS2 between 5.8S rRNA and LSU-rRNA of tricistronic rRNA transcript (SSU-rRNA, 5.8S rRNA, LSU-rRNA)"/>
    <property type="evidence" value="ECO:0007669"/>
    <property type="project" value="TreeGrafter"/>
</dbReference>
<dbReference type="InterPro" id="IPR018247">
    <property type="entry name" value="EF_Hand_1_Ca_BS"/>
</dbReference>
<dbReference type="Pfam" id="PF25467">
    <property type="entry name" value="NOL9_C"/>
    <property type="match status" value="1"/>
</dbReference>
<dbReference type="GO" id="GO:0005634">
    <property type="term" value="C:nucleus"/>
    <property type="evidence" value="ECO:0007669"/>
    <property type="project" value="TreeGrafter"/>
</dbReference>
<dbReference type="GO" id="GO:0051731">
    <property type="term" value="F:polynucleotide 5'-hydroxyl-kinase activity"/>
    <property type="evidence" value="ECO:0007669"/>
    <property type="project" value="InterPro"/>
</dbReference>
<accession>A0A6A2Y158</accession>
<keyword evidence="1" id="KW-0539">Nucleus</keyword>
<keyword evidence="4" id="KW-1185">Reference proteome</keyword>
<organism evidence="3 4">
    <name type="scientific">Hibiscus syriacus</name>
    <name type="common">Rose of Sharon</name>
    <dbReference type="NCBI Taxonomy" id="106335"/>
    <lineage>
        <taxon>Eukaryota</taxon>
        <taxon>Viridiplantae</taxon>
        <taxon>Streptophyta</taxon>
        <taxon>Embryophyta</taxon>
        <taxon>Tracheophyta</taxon>
        <taxon>Spermatophyta</taxon>
        <taxon>Magnoliopsida</taxon>
        <taxon>eudicotyledons</taxon>
        <taxon>Gunneridae</taxon>
        <taxon>Pentapetalae</taxon>
        <taxon>rosids</taxon>
        <taxon>malvids</taxon>
        <taxon>Malvales</taxon>
        <taxon>Malvaceae</taxon>
        <taxon>Malvoideae</taxon>
        <taxon>Hibiscus</taxon>
    </lineage>
</organism>
<comment type="caution">
    <text evidence="3">The sequence shown here is derived from an EMBL/GenBank/DDBJ whole genome shotgun (WGS) entry which is preliminary data.</text>
</comment>
<evidence type="ECO:0000313" key="3">
    <source>
        <dbReference type="EMBL" id="KAE8661384.1"/>
    </source>
</evidence>
<dbReference type="EMBL" id="VEPZ02001720">
    <property type="protein sequence ID" value="KAE8661384.1"/>
    <property type="molecule type" value="Genomic_DNA"/>
</dbReference>
<reference evidence="3" key="1">
    <citation type="submission" date="2019-09" db="EMBL/GenBank/DDBJ databases">
        <title>Draft genome information of white flower Hibiscus syriacus.</title>
        <authorList>
            <person name="Kim Y.-M."/>
        </authorList>
    </citation>
    <scope>NUCLEOTIDE SEQUENCE [LARGE SCALE GENOMIC DNA]</scope>
    <source>
        <strain evidence="3">YM2019G1</strain>
    </source>
</reference>
<gene>
    <name evidence="3" type="ORF">F3Y22_tig00113725pilonHSYRG00024</name>
</gene>
<evidence type="ECO:0000259" key="2">
    <source>
        <dbReference type="Pfam" id="PF25467"/>
    </source>
</evidence>
<dbReference type="InterPro" id="IPR045116">
    <property type="entry name" value="Clp1/Grc3"/>
</dbReference>
<feature type="domain" description="NOL9 C-terminal" evidence="2">
    <location>
        <begin position="91"/>
        <end position="181"/>
    </location>
</feature>
<evidence type="ECO:0000313" key="4">
    <source>
        <dbReference type="Proteomes" id="UP000436088"/>
    </source>
</evidence>
<dbReference type="AlphaFoldDB" id="A0A6A2Y158"/>
<sequence length="205" mass="23165">MFDKSESAGRTELPLVLNTPGWAFWLDGDCDGMVNVMEIKSARRDSFNRSVLVQKDARLLRDLRIIAYFRQCFPSDKPITTIKELAYALASHSPYEVPISVIKIRHLHYQVPSTETYYRLNVTIVGLAVSSEESEDLPWCVGLGIVRGIDTLKGVLYVITPVPPSTLEKVNLFLQGFIQIPTCFLQVKGCRSPYVTSNVLSDRFY</sequence>
<proteinExistence type="predicted"/>
<dbReference type="PROSITE" id="PS00018">
    <property type="entry name" value="EF_HAND_1"/>
    <property type="match status" value="1"/>
</dbReference>